<keyword evidence="2" id="KW-1185">Reference proteome</keyword>
<comment type="caution">
    <text evidence="1">The sequence shown here is derived from an EMBL/GenBank/DDBJ whole genome shotgun (WGS) entry which is preliminary data.</text>
</comment>
<dbReference type="EMBL" id="RBAL01000005">
    <property type="protein sequence ID" value="RKN43026.1"/>
    <property type="molecule type" value="Genomic_DNA"/>
</dbReference>
<dbReference type="AlphaFoldDB" id="A0A3A9Z6U0"/>
<evidence type="ECO:0000313" key="2">
    <source>
        <dbReference type="Proteomes" id="UP000272474"/>
    </source>
</evidence>
<reference evidence="1 2" key="1">
    <citation type="journal article" date="2014" name="Int. J. Syst. Evol. Microbiol.">
        <title>Streptomyces hoynatensis sp. nov., isolated from deep marine sediment.</title>
        <authorList>
            <person name="Veyisoglu A."/>
            <person name="Sahin N."/>
        </authorList>
    </citation>
    <scope>NUCLEOTIDE SEQUENCE [LARGE SCALE GENOMIC DNA]</scope>
    <source>
        <strain evidence="1 2">KCTC 29097</strain>
    </source>
</reference>
<dbReference type="OrthoDB" id="4350298at2"/>
<proteinExistence type="predicted"/>
<evidence type="ECO:0000313" key="1">
    <source>
        <dbReference type="EMBL" id="RKN43026.1"/>
    </source>
</evidence>
<name>A0A3A9Z6U0_9ACTN</name>
<organism evidence="1 2">
    <name type="scientific">Streptomyces hoynatensis</name>
    <dbReference type="NCBI Taxonomy" id="1141874"/>
    <lineage>
        <taxon>Bacteria</taxon>
        <taxon>Bacillati</taxon>
        <taxon>Actinomycetota</taxon>
        <taxon>Actinomycetes</taxon>
        <taxon>Kitasatosporales</taxon>
        <taxon>Streptomycetaceae</taxon>
        <taxon>Streptomyces</taxon>
    </lineage>
</organism>
<accession>A0A3A9Z6U0</accession>
<protein>
    <submittedName>
        <fullName evidence="1">Uncharacterized protein</fullName>
    </submittedName>
</protein>
<sequence>MNAPLVEPLTASPFRSVLHLRFGANPRPDRALVLIAADGRALVGVPAGGWGGFDYPRPGLLRVLGSVFPQSGWVSLSERPDWVDVAAPRDGTLPQPVIRHSVSWQVCDPVTVVRNRVTAEQVPHWIAAHLARNGMGTGGPHVMNEAGIAFRVLEQPAAEQDETPPLPFSWDSGTLNAFRFFRELISEDPRGLAALWLLYHPQNAEDVLRWTVDHRKLLLPPDPAEPGPDSWERSLATALRDLTPADRAYVGVNMARLLNDLGVPEAEEALHRLGDG</sequence>
<gene>
    <name evidence="1" type="ORF">D7294_10965</name>
</gene>
<dbReference type="Proteomes" id="UP000272474">
    <property type="component" value="Unassembled WGS sequence"/>
</dbReference>
<dbReference type="RefSeq" id="WP_120678230.1">
    <property type="nucleotide sequence ID" value="NZ_RBAL01000005.1"/>
</dbReference>